<keyword evidence="2" id="KW-0472">Membrane</keyword>
<dbReference type="EMBL" id="LAZR01000705">
    <property type="protein sequence ID" value="KKN60073.1"/>
    <property type="molecule type" value="Genomic_DNA"/>
</dbReference>
<organism evidence="3">
    <name type="scientific">marine sediment metagenome</name>
    <dbReference type="NCBI Taxonomy" id="412755"/>
    <lineage>
        <taxon>unclassified sequences</taxon>
        <taxon>metagenomes</taxon>
        <taxon>ecological metagenomes</taxon>
    </lineage>
</organism>
<feature type="transmembrane region" description="Helical" evidence="2">
    <location>
        <begin position="309"/>
        <end position="328"/>
    </location>
</feature>
<evidence type="ECO:0000256" key="2">
    <source>
        <dbReference type="SAM" id="Phobius"/>
    </source>
</evidence>
<feature type="transmembrane region" description="Helical" evidence="2">
    <location>
        <begin position="235"/>
        <end position="255"/>
    </location>
</feature>
<feature type="coiled-coil region" evidence="1">
    <location>
        <begin position="472"/>
        <end position="624"/>
    </location>
</feature>
<evidence type="ECO:0008006" key="4">
    <source>
        <dbReference type="Google" id="ProtNLM"/>
    </source>
</evidence>
<comment type="caution">
    <text evidence="3">The sequence shown here is derived from an EMBL/GenBank/DDBJ whole genome shotgun (WGS) entry which is preliminary data.</text>
</comment>
<name>A0A0F9V2G5_9ZZZZ</name>
<evidence type="ECO:0000313" key="3">
    <source>
        <dbReference type="EMBL" id="KKN60073.1"/>
    </source>
</evidence>
<accession>A0A0F9V2G5</accession>
<keyword evidence="2" id="KW-0812">Transmembrane</keyword>
<evidence type="ECO:0000256" key="1">
    <source>
        <dbReference type="SAM" id="Coils"/>
    </source>
</evidence>
<feature type="transmembrane region" description="Helical" evidence="2">
    <location>
        <begin position="275"/>
        <end position="297"/>
    </location>
</feature>
<feature type="transmembrane region" description="Helical" evidence="2">
    <location>
        <begin position="334"/>
        <end position="355"/>
    </location>
</feature>
<gene>
    <name evidence="3" type="ORF">LCGC14_0535420</name>
</gene>
<proteinExistence type="predicted"/>
<keyword evidence="1" id="KW-0175">Coiled coil</keyword>
<protein>
    <recommendedName>
        <fullName evidence="4">Phage tail tape measure protein domain-containing protein</fullName>
    </recommendedName>
</protein>
<keyword evidence="2" id="KW-1133">Transmembrane helix</keyword>
<reference evidence="3" key="1">
    <citation type="journal article" date="2015" name="Nature">
        <title>Complex archaea that bridge the gap between prokaryotes and eukaryotes.</title>
        <authorList>
            <person name="Spang A."/>
            <person name="Saw J.H."/>
            <person name="Jorgensen S.L."/>
            <person name="Zaremba-Niedzwiedzka K."/>
            <person name="Martijn J."/>
            <person name="Lind A.E."/>
            <person name="van Eijk R."/>
            <person name="Schleper C."/>
            <person name="Guy L."/>
            <person name="Ettema T.J."/>
        </authorList>
    </citation>
    <scope>NUCLEOTIDE SEQUENCE</scope>
</reference>
<dbReference type="AlphaFoldDB" id="A0A0F9V2G5"/>
<sequence>MRCNISISIGDALLTLGVDTKDLDKGMKTLGDSIKKHQKAIGIGMTAVGATILAVGGMTIKTASDIEEMTAKFDVVFGETAQGVKEWAKITADAMGRSRFAMMEMAASVQDTFVPMGFARDQAAEMSKTLTALAIDVGSFNNKLDTDVMRDFQSALVGNTETVRKYGIVITASGIEQEILNQGWVDNKKDITEAMKIQARMNMILAGTTDAQGDAIRTSASFANQMKRLQARTEVVSATIGTVLLPVVTSLVSIVGESVDKIAQWTSENPKLTKVIVLGTIAFGALLTVFGTLLLILPGITAGLLLLKNAHLASIIVTKLVTAAQWLWNAALTANPIGLIIVAIGALIAAGIALYKNWDRITALFLSDAQKAQREIERMADEMTETIRTQLEEERKLKLQAIDDERTAAQKGHDDQIDKLRETYGLLEREDEKYQDNRLDNARRATDEAIKLIDEELIARLKLLDDETAATISGLQDQIEALDNLTKEEEQIAREAERERRLAELEAAINSADTQEKRNQALDALDEFRAQLVQERMLEARRDERDDLRDRIDEARKAATDQRQILKDEATAEKTLLNTALKEQLVRIEDERIAEEEAAAEILANKLEKLAETEEALIAHYETQLEETQLHVAAINAATAELKDRTVVITTVHRTVRAGRGGGASPPPPSREGLATGGIAMRPMIANIAEREPEAVIPLSKLGSMVGQQMMTIIWEVDGRQMARTIMPFAVGTIRLKQGIRSI</sequence>